<comment type="cofactor">
    <cofactor evidence="4">
        <name>Mg(2+)</name>
        <dbReference type="ChEBI" id="CHEBI:18420"/>
    </cofactor>
    <text evidence="4">Divalent metal ions. Mg(2+) is the most effective.</text>
</comment>
<comment type="similarity">
    <text evidence="1">Belongs to the HAD-like hydrolase superfamily. NagD family.</text>
</comment>
<dbReference type="InterPro" id="IPR036412">
    <property type="entry name" value="HAD-like_sf"/>
</dbReference>
<evidence type="ECO:0000313" key="5">
    <source>
        <dbReference type="EMBL" id="SYX84392.1"/>
    </source>
</evidence>
<name>A0A383RCS2_PAEAL</name>
<dbReference type="EMBL" id="LS992241">
    <property type="protein sequence ID" value="SYX84392.1"/>
    <property type="molecule type" value="Genomic_DNA"/>
</dbReference>
<dbReference type="GO" id="GO:0005737">
    <property type="term" value="C:cytoplasm"/>
    <property type="evidence" value="ECO:0007669"/>
    <property type="project" value="TreeGrafter"/>
</dbReference>
<dbReference type="SUPFAM" id="SSF56784">
    <property type="entry name" value="HAD-like"/>
    <property type="match status" value="1"/>
</dbReference>
<dbReference type="AlphaFoldDB" id="A0A383RCS2"/>
<keyword evidence="1 4" id="KW-0460">Magnesium</keyword>
<proteinExistence type="inferred from homology"/>
<dbReference type="EC" id="3.1.3.-" evidence="1"/>
<comment type="function">
    <text evidence="1">Catalyzes the dephosphorylation of 2-6 carbon acid sugars in vitro.</text>
</comment>
<protein>
    <recommendedName>
        <fullName evidence="1">Acid sugar phosphatase</fullName>
        <ecNumber evidence="1">3.1.3.-</ecNumber>
    </recommendedName>
</protein>
<organism evidence="5 6">
    <name type="scientific">Paenibacillus alvei</name>
    <name type="common">Bacillus alvei</name>
    <dbReference type="NCBI Taxonomy" id="44250"/>
    <lineage>
        <taxon>Bacteria</taxon>
        <taxon>Bacillati</taxon>
        <taxon>Bacillota</taxon>
        <taxon>Bacilli</taxon>
        <taxon>Bacillales</taxon>
        <taxon>Paenibacillaceae</taxon>
        <taxon>Paenibacillus</taxon>
    </lineage>
</organism>
<feature type="active site" description="Proton donor" evidence="2">
    <location>
        <position position="17"/>
    </location>
</feature>
<evidence type="ECO:0000256" key="3">
    <source>
        <dbReference type="PIRSR" id="PIRSR000915-2"/>
    </source>
</evidence>
<dbReference type="PIRSF" id="PIRSF000915">
    <property type="entry name" value="PGP-type_phosphatase"/>
    <property type="match status" value="1"/>
</dbReference>
<dbReference type="RefSeq" id="WP_332018258.1">
    <property type="nucleotide sequence ID" value="NZ_LS992241.1"/>
</dbReference>
<keyword evidence="5" id="KW-0378">Hydrolase</keyword>
<dbReference type="Gene3D" id="3.40.50.1000">
    <property type="entry name" value="HAD superfamily/HAD-like"/>
    <property type="match status" value="2"/>
</dbReference>
<reference evidence="6" key="1">
    <citation type="submission" date="2018-08" db="EMBL/GenBank/DDBJ databases">
        <authorList>
            <person name="Chevrot R."/>
        </authorList>
    </citation>
    <scope>NUCLEOTIDE SEQUENCE [LARGE SCALE GENOMIC DNA]</scope>
</reference>
<accession>A0A383RCS2</accession>
<dbReference type="InterPro" id="IPR023214">
    <property type="entry name" value="HAD_sf"/>
</dbReference>
<dbReference type="NCBIfam" id="TIGR01460">
    <property type="entry name" value="HAD-SF-IIA"/>
    <property type="match status" value="1"/>
</dbReference>
<feature type="binding site" evidence="4">
    <location>
        <position position="218"/>
    </location>
    <ligand>
        <name>Mg(2+)</name>
        <dbReference type="ChEBI" id="CHEBI:18420"/>
    </ligand>
</feature>
<dbReference type="PANTHER" id="PTHR19288">
    <property type="entry name" value="4-NITROPHENYLPHOSPHATASE-RELATED"/>
    <property type="match status" value="1"/>
</dbReference>
<feature type="binding site" evidence="4">
    <location>
        <position position="17"/>
    </location>
    <ligand>
        <name>Mg(2+)</name>
        <dbReference type="ChEBI" id="CHEBI:18420"/>
    </ligand>
</feature>
<dbReference type="GO" id="GO:0046872">
    <property type="term" value="F:metal ion binding"/>
    <property type="evidence" value="ECO:0007669"/>
    <property type="project" value="UniProtKB-KW"/>
</dbReference>
<evidence type="ECO:0000256" key="4">
    <source>
        <dbReference type="PIRSR" id="PIRSR000915-3"/>
    </source>
</evidence>
<dbReference type="Pfam" id="PF13242">
    <property type="entry name" value="Hydrolase_like"/>
    <property type="match status" value="1"/>
</dbReference>
<sequence length="277" mass="29967">MMTEKSRNSIYALIDLDGTMYHGTSPIEGADKLIEELGQLRVPYLFVTNNSTRTPEEVANHLQQFGISAGAQDVLTSAQAAASYIQKRFSDKMVFMIGELGLQQALEDTGISWTDQVDDVWNSEIGVVVQGLDRSLTYTKLEAAACALRRGAVSILTNPDVMLPSDRGFSPGAGTIGAALQSASGVEPIIIGKPSEIIMDEAMNRLGCTAQDVIVIGDNMMTDILAGANAGCRTALTFTGVTTPDNYDSFCARAGVEPNMVFHNMKQVREWFIKEML</sequence>
<evidence type="ECO:0000313" key="6">
    <source>
        <dbReference type="Proteomes" id="UP000304148"/>
    </source>
</evidence>
<dbReference type="Proteomes" id="UP000304148">
    <property type="component" value="Chromosome"/>
</dbReference>
<dbReference type="GO" id="GO:0016791">
    <property type="term" value="F:phosphatase activity"/>
    <property type="evidence" value="ECO:0007669"/>
    <property type="project" value="TreeGrafter"/>
</dbReference>
<evidence type="ECO:0000256" key="2">
    <source>
        <dbReference type="PIRSR" id="PIRSR000915-1"/>
    </source>
</evidence>
<evidence type="ECO:0000256" key="1">
    <source>
        <dbReference type="PIRNR" id="PIRNR000915"/>
    </source>
</evidence>
<feature type="binding site" evidence="3">
    <location>
        <position position="193"/>
    </location>
    <ligand>
        <name>substrate</name>
    </ligand>
</feature>
<dbReference type="PANTHER" id="PTHR19288:SF46">
    <property type="entry name" value="HALOACID DEHALOGENASE-LIKE HYDROLASE DOMAIN-CONTAINING PROTEIN 2"/>
    <property type="match status" value="1"/>
</dbReference>
<feature type="binding site" evidence="4">
    <location>
        <position position="15"/>
    </location>
    <ligand>
        <name>Mg(2+)</name>
        <dbReference type="ChEBI" id="CHEBI:18420"/>
    </ligand>
</feature>
<dbReference type="Pfam" id="PF13344">
    <property type="entry name" value="Hydrolase_6"/>
    <property type="match status" value="1"/>
</dbReference>
<gene>
    <name evidence="5" type="primary">yutF</name>
    <name evidence="5" type="ORF">PBLR_12814</name>
</gene>
<feature type="active site" description="Nucleophile" evidence="2">
    <location>
        <position position="15"/>
    </location>
</feature>
<keyword evidence="1 4" id="KW-0479">Metal-binding</keyword>
<dbReference type="InterPro" id="IPR006357">
    <property type="entry name" value="HAD-SF_hydro_IIA"/>
</dbReference>